<organism evidence="6 7">
    <name type="scientific">Mucilaginibacter glaciei</name>
    <dbReference type="NCBI Taxonomy" id="2772109"/>
    <lineage>
        <taxon>Bacteria</taxon>
        <taxon>Pseudomonadati</taxon>
        <taxon>Bacteroidota</taxon>
        <taxon>Sphingobacteriia</taxon>
        <taxon>Sphingobacteriales</taxon>
        <taxon>Sphingobacteriaceae</taxon>
        <taxon>Mucilaginibacter</taxon>
    </lineage>
</organism>
<keyword evidence="2 6" id="KW-0032">Aminotransferase</keyword>
<dbReference type="EMBL" id="JACWMX010000003">
    <property type="protein sequence ID" value="MBD1393093.1"/>
    <property type="molecule type" value="Genomic_DNA"/>
</dbReference>
<dbReference type="FunFam" id="3.40.640.10:FF:000004">
    <property type="entry name" value="Acetylornithine aminotransferase"/>
    <property type="match status" value="1"/>
</dbReference>
<dbReference type="Proteomes" id="UP000619078">
    <property type="component" value="Unassembled WGS sequence"/>
</dbReference>
<comment type="caution">
    <text evidence="6">The sequence shown here is derived from an EMBL/GenBank/DDBJ whole genome shotgun (WGS) entry which is preliminary data.</text>
</comment>
<dbReference type="InterPro" id="IPR005814">
    <property type="entry name" value="Aminotrans_3"/>
</dbReference>
<dbReference type="PANTHER" id="PTHR11986:SF79">
    <property type="entry name" value="ACETYLORNITHINE AMINOTRANSFERASE, MITOCHONDRIAL"/>
    <property type="match status" value="1"/>
</dbReference>
<evidence type="ECO:0000256" key="2">
    <source>
        <dbReference type="ARBA" id="ARBA00022576"/>
    </source>
</evidence>
<evidence type="ECO:0000256" key="3">
    <source>
        <dbReference type="ARBA" id="ARBA00022679"/>
    </source>
</evidence>
<dbReference type="GO" id="GO:0008483">
    <property type="term" value="F:transaminase activity"/>
    <property type="evidence" value="ECO:0007669"/>
    <property type="project" value="UniProtKB-KW"/>
</dbReference>
<dbReference type="Gene3D" id="3.90.1150.10">
    <property type="entry name" value="Aspartate Aminotransferase, domain 1"/>
    <property type="match status" value="1"/>
</dbReference>
<dbReference type="Gene3D" id="3.40.640.10">
    <property type="entry name" value="Type I PLP-dependent aspartate aminotransferase-like (Major domain)"/>
    <property type="match status" value="1"/>
</dbReference>
<accession>A0A926NPN3</accession>
<gene>
    <name evidence="6" type="ORF">IDJ76_08285</name>
</gene>
<dbReference type="InterPro" id="IPR015422">
    <property type="entry name" value="PyrdxlP-dep_Trfase_small"/>
</dbReference>
<dbReference type="RefSeq" id="WP_191162667.1">
    <property type="nucleotide sequence ID" value="NZ_JACWMX010000003.1"/>
</dbReference>
<evidence type="ECO:0000256" key="4">
    <source>
        <dbReference type="ARBA" id="ARBA00022898"/>
    </source>
</evidence>
<dbReference type="GO" id="GO:0030170">
    <property type="term" value="F:pyridoxal phosphate binding"/>
    <property type="evidence" value="ECO:0007669"/>
    <property type="project" value="InterPro"/>
</dbReference>
<dbReference type="CDD" id="cd00610">
    <property type="entry name" value="OAT_like"/>
    <property type="match status" value="1"/>
</dbReference>
<keyword evidence="7" id="KW-1185">Reference proteome</keyword>
<reference evidence="6" key="1">
    <citation type="submission" date="2020-09" db="EMBL/GenBank/DDBJ databases">
        <title>Novel species of Mucilaginibacter isolated from a glacier on the Tibetan Plateau.</title>
        <authorList>
            <person name="Liu Q."/>
            <person name="Xin Y.-H."/>
        </authorList>
    </citation>
    <scope>NUCLEOTIDE SEQUENCE</scope>
    <source>
        <strain evidence="6">ZB1P21</strain>
    </source>
</reference>
<keyword evidence="3" id="KW-0808">Transferase</keyword>
<dbReference type="GO" id="GO:0042802">
    <property type="term" value="F:identical protein binding"/>
    <property type="evidence" value="ECO:0007669"/>
    <property type="project" value="TreeGrafter"/>
</dbReference>
<keyword evidence="4 5" id="KW-0663">Pyridoxal phosphate</keyword>
<sequence length="396" mass="43601">MLTLRQLFLNNNAQTTHFPLLLEFERAEGVYMYDTEGKAHIDLISGIGVSNLGHSNPKVIAAIKAQVDKYMHLMVYGEYVQTPQVRFAEKLVSILPDRLNSVYFTNSGGEAVEGALKLAKRFTGRQQIISFHNSYHGSTHGALSVMGNEEFKQAYRPLLPGVNFISLNNYDDLQLITDHTACVILETIQGEAGVRVPDVAYMQALRERCTQTGTLLILDEIQAAFGRTGKLFSFEHFDIVPDILLLAKALGGGMPVGAFVAHASVMEVFKENPLLGHITTFGGHPVCCAAGLAALEVLLDEKLIEQMPAKEALLRKNLDHPAIKSIRGKGLMLALEFESFELNKKIIDTCIANGVITDWFLHCSNSMRLAPPLIITEEQIVEACKVIVAAIEEHTA</sequence>
<dbReference type="PIRSF" id="PIRSF000521">
    <property type="entry name" value="Transaminase_4ab_Lys_Orn"/>
    <property type="match status" value="1"/>
</dbReference>
<evidence type="ECO:0000256" key="5">
    <source>
        <dbReference type="RuleBase" id="RU003560"/>
    </source>
</evidence>
<dbReference type="Pfam" id="PF00202">
    <property type="entry name" value="Aminotran_3"/>
    <property type="match status" value="1"/>
</dbReference>
<comment type="similarity">
    <text evidence="5">Belongs to the class-III pyridoxal-phosphate-dependent aminotransferase family.</text>
</comment>
<comment type="cofactor">
    <cofactor evidence="1">
        <name>pyridoxal 5'-phosphate</name>
        <dbReference type="ChEBI" id="CHEBI:597326"/>
    </cofactor>
</comment>
<dbReference type="PANTHER" id="PTHR11986">
    <property type="entry name" value="AMINOTRANSFERASE CLASS III"/>
    <property type="match status" value="1"/>
</dbReference>
<dbReference type="AlphaFoldDB" id="A0A926NPN3"/>
<protein>
    <submittedName>
        <fullName evidence="6">Aspartate aminotransferase family protein</fullName>
    </submittedName>
</protein>
<name>A0A926NPN3_9SPHI</name>
<dbReference type="InterPro" id="IPR015421">
    <property type="entry name" value="PyrdxlP-dep_Trfase_major"/>
</dbReference>
<dbReference type="SUPFAM" id="SSF53383">
    <property type="entry name" value="PLP-dependent transferases"/>
    <property type="match status" value="1"/>
</dbReference>
<evidence type="ECO:0000313" key="6">
    <source>
        <dbReference type="EMBL" id="MBD1393093.1"/>
    </source>
</evidence>
<dbReference type="PROSITE" id="PS00600">
    <property type="entry name" value="AA_TRANSFER_CLASS_3"/>
    <property type="match status" value="1"/>
</dbReference>
<dbReference type="InterPro" id="IPR015424">
    <property type="entry name" value="PyrdxlP-dep_Trfase"/>
</dbReference>
<proteinExistence type="inferred from homology"/>
<evidence type="ECO:0000256" key="1">
    <source>
        <dbReference type="ARBA" id="ARBA00001933"/>
    </source>
</evidence>
<evidence type="ECO:0000313" key="7">
    <source>
        <dbReference type="Proteomes" id="UP000619078"/>
    </source>
</evidence>
<dbReference type="InterPro" id="IPR050103">
    <property type="entry name" value="Class-III_PLP-dep_AT"/>
</dbReference>
<dbReference type="InterPro" id="IPR049704">
    <property type="entry name" value="Aminotrans_3_PPA_site"/>
</dbReference>